<gene>
    <name evidence="1" type="ORF">EDD63_12214</name>
</gene>
<dbReference type="NCBIfam" id="TIGR02677">
    <property type="entry name" value="TIGR02677 family protein"/>
    <property type="match status" value="1"/>
</dbReference>
<proteinExistence type="predicted"/>
<dbReference type="Pfam" id="PF09660">
    <property type="entry name" value="DUF2397"/>
    <property type="match status" value="1"/>
</dbReference>
<organism evidence="1 2">
    <name type="scientific">Breznakia blatticola</name>
    <dbReference type="NCBI Taxonomy" id="1754012"/>
    <lineage>
        <taxon>Bacteria</taxon>
        <taxon>Bacillati</taxon>
        <taxon>Bacillota</taxon>
        <taxon>Erysipelotrichia</taxon>
        <taxon>Erysipelotrichales</taxon>
        <taxon>Erysipelotrichaceae</taxon>
        <taxon>Breznakia</taxon>
    </lineage>
</organism>
<sequence>MEIYEKLIKQVTEVKYLQAENADRYRVIIRHFFNEYESIQYWLFKEDVYEMMMDTGFFKDYTIEKCQSDLEALIEWGNLSAIQDTSKVTTIDEFKNKKYRYQLNEYTVEIERMILRLENLEIEGASLEPTLLERLATSLRNFPKILQKNSEGISVWWRDVNNDFMRLNQNYQDYLKTLNSQRAEELMQSEEFLVYKDHLISYLRNFVLGLQKHGSIIGGYLQHVNTKDVDSMVAEVVAYEMSIPRLDRIIDEEELETSIRKRWNNLIHWFVDGIRQSELSRLYDTTNEVIRKITRYAQQISESKHRNANRKQEYKHIANIFGKCDSLFEAHCLSAQVFGVRDMFHFVDLDARSTDNIDSGVYDEKPSMRKLEPRARIARKTTTREVARDYALEKQMYLLQVEAEKKKQQDTLNELMQEGKITFQELPLISAFTRKMLLTWVSKALQNKNKQAKTEFGTRYKVHVPDVEDTCKVECEDGIFHAPNFVIEFMEDVQ</sequence>
<dbReference type="EMBL" id="SODD01000022">
    <property type="protein sequence ID" value="TDW16532.1"/>
    <property type="molecule type" value="Genomic_DNA"/>
</dbReference>
<comment type="caution">
    <text evidence="1">The sequence shown here is derived from an EMBL/GenBank/DDBJ whole genome shotgun (WGS) entry which is preliminary data.</text>
</comment>
<reference evidence="1 2" key="1">
    <citation type="submission" date="2019-03" db="EMBL/GenBank/DDBJ databases">
        <title>Genomic Encyclopedia of Type Strains, Phase IV (KMG-IV): sequencing the most valuable type-strain genomes for metagenomic binning, comparative biology and taxonomic classification.</title>
        <authorList>
            <person name="Goeker M."/>
        </authorList>
    </citation>
    <scope>NUCLEOTIDE SEQUENCE [LARGE SCALE GENOMIC DNA]</scope>
    <source>
        <strain evidence="1 2">DSM 28867</strain>
    </source>
</reference>
<name>A0A4R7ZGT3_9FIRM</name>
<accession>A0A4R7ZGT3</accession>
<dbReference type="OrthoDB" id="1639410at2"/>
<dbReference type="AlphaFoldDB" id="A0A4R7ZGT3"/>
<evidence type="ECO:0000313" key="1">
    <source>
        <dbReference type="EMBL" id="TDW16532.1"/>
    </source>
</evidence>
<protein>
    <submittedName>
        <fullName evidence="1">Uncharacterized protein (TIGR02677 family)</fullName>
    </submittedName>
</protein>
<dbReference type="Proteomes" id="UP000294743">
    <property type="component" value="Unassembled WGS sequence"/>
</dbReference>
<dbReference type="InterPro" id="IPR013493">
    <property type="entry name" value="CHP02677"/>
</dbReference>
<evidence type="ECO:0000313" key="2">
    <source>
        <dbReference type="Proteomes" id="UP000294743"/>
    </source>
</evidence>
<dbReference type="RefSeq" id="WP_134169812.1">
    <property type="nucleotide sequence ID" value="NZ_SODD01000022.1"/>
</dbReference>
<keyword evidence="2" id="KW-1185">Reference proteome</keyword>